<dbReference type="GO" id="GO:0016422">
    <property type="term" value="F:mRNA (2'-O-methyladenosine-N6-)-methyltransferase activity"/>
    <property type="evidence" value="ECO:0007669"/>
    <property type="project" value="InterPro"/>
</dbReference>
<evidence type="ECO:0000313" key="3">
    <source>
        <dbReference type="WBParaSite" id="maker-uti_cns_0002121-snap-gene-0.25-mRNA-1"/>
    </source>
</evidence>
<dbReference type="WBParaSite" id="maker-uti_cns_0002121-snap-gene-0.25-mRNA-1">
    <property type="protein sequence ID" value="maker-uti_cns_0002121-snap-gene-0.25-mRNA-1"/>
    <property type="gene ID" value="maker-uti_cns_0002121-snap-gene-0.25"/>
</dbReference>
<keyword evidence="2" id="KW-1185">Reference proteome</keyword>
<sequence length="392" mass="44258">MNSITKSDSEKSVDNGLAIEYRQKQFCDTLVQKFLQLSEERNPNSRRGGGRGVGSGLREATNIVERWILSLQQADAVSDGGCSTKMDKQLPLFPIGMRSDDQKTKLLASDAYDKGFCRLRRSATNLAIGMLAEVERFRRSCHDSEKFLEQPAIELRMLDEDRGCIRVGHEFQSSASRRLPYLAQRFGLAATARMLLRYESLGSGSYQWGDPLSVHRVYYRDFGARYEGFSSPLNSRFLGLDEAGFCSLFPDTDSVFGSLGNFFNIDLTRRTGGWSVNPPFIESVLEEAARRVTDCLDRGTPSWFFMNFPDWRDSPGWSMLDSSPHKLARFDFSPGEFLIQDAYGRASRPKMKLSIFALGRLPHGSPPIERLRDAVFKARPVDLAEEWTAATF</sequence>
<protein>
    <submittedName>
        <fullName evidence="3">PCIF1_WW domain-containing protein</fullName>
    </submittedName>
</protein>
<dbReference type="AlphaFoldDB" id="A0A1I8GIA8"/>
<evidence type="ECO:0000313" key="2">
    <source>
        <dbReference type="Proteomes" id="UP000095280"/>
    </source>
</evidence>
<dbReference type="PANTHER" id="PTHR21727">
    <property type="entry name" value="PHOSPHORYLATED CTD INTERACTING FACTOR 1"/>
    <property type="match status" value="1"/>
</dbReference>
<proteinExistence type="predicted"/>
<dbReference type="PANTHER" id="PTHR21727:SF0">
    <property type="entry name" value="MRNA (2'-O-METHYLADENOSINE-N(6)-)-METHYLTRANSFERASE"/>
    <property type="match status" value="1"/>
</dbReference>
<dbReference type="InterPro" id="IPR039881">
    <property type="entry name" value="PCIF1-like"/>
</dbReference>
<organism evidence="2 3">
    <name type="scientific">Macrostomum lignano</name>
    <dbReference type="NCBI Taxonomy" id="282301"/>
    <lineage>
        <taxon>Eukaryota</taxon>
        <taxon>Metazoa</taxon>
        <taxon>Spiralia</taxon>
        <taxon>Lophotrochozoa</taxon>
        <taxon>Platyhelminthes</taxon>
        <taxon>Rhabditophora</taxon>
        <taxon>Macrostomorpha</taxon>
        <taxon>Macrostomida</taxon>
        <taxon>Macrostomidae</taxon>
        <taxon>Macrostomum</taxon>
    </lineage>
</organism>
<name>A0A1I8GIA8_9PLAT</name>
<dbReference type="GO" id="GO:0099122">
    <property type="term" value="F:RNA polymerase II C-terminal domain binding"/>
    <property type="evidence" value="ECO:0007669"/>
    <property type="project" value="InterPro"/>
</dbReference>
<dbReference type="Pfam" id="PF12237">
    <property type="entry name" value="PCIF1_WW"/>
    <property type="match status" value="1"/>
</dbReference>
<dbReference type="Proteomes" id="UP000095280">
    <property type="component" value="Unplaced"/>
</dbReference>
<feature type="domain" description="PCIF1 WW" evidence="1">
    <location>
        <begin position="190"/>
        <end position="330"/>
    </location>
</feature>
<dbReference type="GO" id="GO:0005634">
    <property type="term" value="C:nucleus"/>
    <property type="evidence" value="ECO:0007669"/>
    <property type="project" value="TreeGrafter"/>
</dbReference>
<dbReference type="InterPro" id="IPR022035">
    <property type="entry name" value="PCIF1_WW"/>
</dbReference>
<reference evidence="3" key="1">
    <citation type="submission" date="2016-11" db="UniProtKB">
        <authorList>
            <consortium name="WormBaseParasite"/>
        </authorList>
    </citation>
    <scope>IDENTIFICATION</scope>
</reference>
<accession>A0A1I8GIA8</accession>
<evidence type="ECO:0000259" key="1">
    <source>
        <dbReference type="Pfam" id="PF12237"/>
    </source>
</evidence>